<evidence type="ECO:0000259" key="1">
    <source>
        <dbReference type="Pfam" id="PF02602"/>
    </source>
</evidence>
<dbReference type="InterPro" id="IPR036108">
    <property type="entry name" value="4pyrrol_syn_uPrphyn_synt_sf"/>
</dbReference>
<dbReference type="Pfam" id="PF02602">
    <property type="entry name" value="HEM4"/>
    <property type="match status" value="1"/>
</dbReference>
<reference evidence="2" key="1">
    <citation type="submission" date="2020-01" db="EMBL/GenBank/DDBJ databases">
        <authorList>
            <person name="Meier V. D."/>
            <person name="Meier V D."/>
        </authorList>
    </citation>
    <scope>NUCLEOTIDE SEQUENCE</scope>
    <source>
        <strain evidence="2">HLG_WM_MAG_10</strain>
    </source>
</reference>
<dbReference type="AlphaFoldDB" id="A0A6S6SSN0"/>
<dbReference type="CDD" id="cd06578">
    <property type="entry name" value="HemD"/>
    <property type="match status" value="1"/>
</dbReference>
<dbReference type="GO" id="GO:0004852">
    <property type="term" value="F:uroporphyrinogen-III synthase activity"/>
    <property type="evidence" value="ECO:0007669"/>
    <property type="project" value="InterPro"/>
</dbReference>
<proteinExistence type="predicted"/>
<gene>
    <name evidence="2" type="ORF">HELGO_WM14828</name>
</gene>
<dbReference type="EMBL" id="CACVAQ010000177">
    <property type="protein sequence ID" value="CAA6811569.1"/>
    <property type="molecule type" value="Genomic_DNA"/>
</dbReference>
<dbReference type="Gene3D" id="3.40.50.10090">
    <property type="match status" value="2"/>
</dbReference>
<feature type="domain" description="Tetrapyrrole biosynthesis uroporphyrinogen III synthase" evidence="1">
    <location>
        <begin position="34"/>
        <end position="245"/>
    </location>
</feature>
<sequence length="263" mass="30454">MSVDLEDRLEKVQSILVTQLTTKNNRTPYDKLEEKFGLNIDYRPFTEVKPVSSKEFRKQKIALEEFTAIILTSKSAVDHFFRLCDEMRYKVPTDLKYFCKSEAVALYLQKHIVYRKRKVFFGKRVLDDLKPSLLKHKSKDKFLLPCSNFGGRNFASFLEENEFDFKESIMYLAASSDISDLEDVFYDILVFFSPLSLQSLYDNFPEFQQKETRIAAFGNSTAQAVLDRGLTLDIKAPAPESPSMTMAIEKYIRKVLKAAPTRK</sequence>
<protein>
    <submittedName>
        <fullName evidence="2">Uroporphyrinogen-III synthase HemD, putative</fullName>
    </submittedName>
</protein>
<dbReference type="GO" id="GO:0033014">
    <property type="term" value="P:tetrapyrrole biosynthetic process"/>
    <property type="evidence" value="ECO:0007669"/>
    <property type="project" value="InterPro"/>
</dbReference>
<organism evidence="2">
    <name type="scientific">uncultured Aureispira sp</name>
    <dbReference type="NCBI Taxonomy" id="1331704"/>
    <lineage>
        <taxon>Bacteria</taxon>
        <taxon>Pseudomonadati</taxon>
        <taxon>Bacteroidota</taxon>
        <taxon>Saprospiria</taxon>
        <taxon>Saprospirales</taxon>
        <taxon>Saprospiraceae</taxon>
        <taxon>Aureispira</taxon>
        <taxon>environmental samples</taxon>
    </lineage>
</organism>
<dbReference type="InterPro" id="IPR003754">
    <property type="entry name" value="4pyrrol_synth_uPrphyn_synth"/>
</dbReference>
<evidence type="ECO:0000313" key="2">
    <source>
        <dbReference type="EMBL" id="CAA6811569.1"/>
    </source>
</evidence>
<name>A0A6S6SSN0_9BACT</name>
<accession>A0A6S6SSN0</accession>
<dbReference type="SUPFAM" id="SSF69618">
    <property type="entry name" value="HemD-like"/>
    <property type="match status" value="1"/>
</dbReference>